<evidence type="ECO:0000256" key="7">
    <source>
        <dbReference type="ARBA" id="ARBA00022870"/>
    </source>
</evidence>
<protein>
    <recommendedName>
        <fullName evidence="17">Envelope protein syncytin-rum1</fullName>
    </recommendedName>
</protein>
<keyword evidence="16" id="KW-1185">Reference proteome</keyword>
<evidence type="ECO:0000256" key="8">
    <source>
        <dbReference type="ARBA" id="ARBA00022989"/>
    </source>
</evidence>
<dbReference type="Ensembl" id="ENSLLET00000042326.1">
    <property type="protein sequence ID" value="ENSLLEP00000040678.1"/>
    <property type="gene ID" value="ENSLLEG00000025897.1"/>
</dbReference>
<dbReference type="GeneTree" id="ENSGT00530000064449"/>
<evidence type="ECO:0000256" key="4">
    <source>
        <dbReference type="ARBA" id="ARBA00022511"/>
    </source>
</evidence>
<evidence type="ECO:0000256" key="6">
    <source>
        <dbReference type="ARBA" id="ARBA00022692"/>
    </source>
</evidence>
<keyword evidence="7" id="KW-1043">Host membrane</keyword>
<evidence type="ECO:0000256" key="1">
    <source>
        <dbReference type="ARBA" id="ARBA00004402"/>
    </source>
</evidence>
<dbReference type="Proteomes" id="UP000694569">
    <property type="component" value="Unplaced"/>
</dbReference>
<keyword evidence="12" id="KW-0325">Glycoprotein</keyword>
<accession>A0A8C5QRY1</accession>
<evidence type="ECO:0000256" key="9">
    <source>
        <dbReference type="ARBA" id="ARBA00023136"/>
    </source>
</evidence>
<evidence type="ECO:0000313" key="15">
    <source>
        <dbReference type="Ensembl" id="ENSLLEP00000040678.1"/>
    </source>
</evidence>
<dbReference type="Pfam" id="PF00429">
    <property type="entry name" value="TLV_coat"/>
    <property type="match status" value="1"/>
</dbReference>
<keyword evidence="9 14" id="KW-0472">Membrane</keyword>
<keyword evidence="6 14" id="KW-0812">Transmembrane</keyword>
<dbReference type="PANTHER" id="PTHR10424:SF81">
    <property type="entry name" value="ERVV2 PROTEIN"/>
    <property type="match status" value="1"/>
</dbReference>
<dbReference type="InterPro" id="IPR018154">
    <property type="entry name" value="TLV/ENV_coat_polyprotein"/>
</dbReference>
<dbReference type="OrthoDB" id="9950230at2759"/>
<keyword evidence="10" id="KW-0564">Palmitate</keyword>
<evidence type="ECO:0000256" key="11">
    <source>
        <dbReference type="ARBA" id="ARBA00023157"/>
    </source>
</evidence>
<keyword evidence="4" id="KW-1032">Host cell membrane</keyword>
<evidence type="ECO:0000256" key="14">
    <source>
        <dbReference type="SAM" id="Phobius"/>
    </source>
</evidence>
<name>A0A8C5QRY1_9ANUR</name>
<keyword evidence="13" id="KW-0449">Lipoprotein</keyword>
<evidence type="ECO:0000256" key="2">
    <source>
        <dbReference type="ARBA" id="ARBA00004531"/>
    </source>
</evidence>
<organism evidence="15 16">
    <name type="scientific">Leptobrachium leishanense</name>
    <name type="common">Leishan spiny toad</name>
    <dbReference type="NCBI Taxonomy" id="445787"/>
    <lineage>
        <taxon>Eukaryota</taxon>
        <taxon>Metazoa</taxon>
        <taxon>Chordata</taxon>
        <taxon>Craniata</taxon>
        <taxon>Vertebrata</taxon>
        <taxon>Euteleostomi</taxon>
        <taxon>Amphibia</taxon>
        <taxon>Batrachia</taxon>
        <taxon>Anura</taxon>
        <taxon>Pelobatoidea</taxon>
        <taxon>Megophryidae</taxon>
        <taxon>Leptobrachium</taxon>
    </lineage>
</organism>
<reference evidence="15" key="1">
    <citation type="submission" date="2025-08" db="UniProtKB">
        <authorList>
            <consortium name="Ensembl"/>
        </authorList>
    </citation>
    <scope>IDENTIFICATION</scope>
</reference>
<evidence type="ECO:0000256" key="10">
    <source>
        <dbReference type="ARBA" id="ARBA00023139"/>
    </source>
</evidence>
<keyword evidence="11" id="KW-1015">Disulfide bond</keyword>
<dbReference type="AlphaFoldDB" id="A0A8C5QRY1"/>
<sequence length="454" mass="50938">MYLAPDWVPPHQQSNPLKHHIISSNGIVAITNPTFEDTVAIETGYLDMNVWLEWMKYSAQSHNRTNYYVCGSARPHLGMVPFNFPEDIEECFLSLFTNNTLNHDACEEWKSKYPLQTQNPRPTESITIYPGNYTCYSYWGTGGWVVGNFTEGYCARYSAVEKEKVQNLLICGDLPVRSSLVGAWDGDCALAKAIMPLHILPFDDDLPIAHTPGLTRQRRQAKPVPGSFDPHVYIDVIGVPRGVPDEFKARDQVKAGFKSLIPMITINKNVDWINYIYYNQQRFVIYTRDALQGLADQLGLASAMTFQNRMALDMLLAERGGVCKMLKGTGGSCCTFIPDNTGPTGKVSKAIKQLEDLSEELKKDSGITDPWDQYFSWMSGWQKLLTQIGIVILVVMVLLAVIGCCVLPCIKKVVERTVESTTPVMLCLLCGETGEDIWNSYANLQVCDHLHDEL</sequence>
<dbReference type="Gene3D" id="1.10.287.210">
    <property type="match status" value="1"/>
</dbReference>
<reference evidence="15" key="2">
    <citation type="submission" date="2025-09" db="UniProtKB">
        <authorList>
            <consortium name="Ensembl"/>
        </authorList>
    </citation>
    <scope>IDENTIFICATION</scope>
</reference>
<evidence type="ECO:0000256" key="3">
    <source>
        <dbReference type="ARBA" id="ARBA00004563"/>
    </source>
</evidence>
<proteinExistence type="predicted"/>
<evidence type="ECO:0000256" key="12">
    <source>
        <dbReference type="ARBA" id="ARBA00023180"/>
    </source>
</evidence>
<feature type="transmembrane region" description="Helical" evidence="14">
    <location>
        <begin position="388"/>
        <end position="410"/>
    </location>
</feature>
<evidence type="ECO:0008006" key="17">
    <source>
        <dbReference type="Google" id="ProtNLM"/>
    </source>
</evidence>
<evidence type="ECO:0000256" key="13">
    <source>
        <dbReference type="ARBA" id="ARBA00023288"/>
    </source>
</evidence>
<dbReference type="PANTHER" id="PTHR10424">
    <property type="entry name" value="VIRAL ENVELOPE PROTEIN"/>
    <property type="match status" value="1"/>
</dbReference>
<keyword evidence="5" id="KW-0945">Host-virus interaction</keyword>
<evidence type="ECO:0000256" key="5">
    <source>
        <dbReference type="ARBA" id="ARBA00022581"/>
    </source>
</evidence>
<comment type="subcellular location">
    <subcellularLocation>
        <location evidence="1">Host cell membrane</location>
        <topology evidence="1">Single-pass type I membrane protein</topology>
    </subcellularLocation>
    <subcellularLocation>
        <location evidence="2">Host endomembrane system</location>
        <topology evidence="2">Peripheral membrane protein</topology>
    </subcellularLocation>
    <subcellularLocation>
        <location evidence="3">Virion membrane</location>
        <topology evidence="3">Single-pass type I membrane protein</topology>
    </subcellularLocation>
</comment>
<keyword evidence="8 14" id="KW-1133">Transmembrane helix</keyword>
<dbReference type="SUPFAM" id="SSF58069">
    <property type="entry name" value="Virus ectodomain"/>
    <property type="match status" value="1"/>
</dbReference>
<evidence type="ECO:0000313" key="16">
    <source>
        <dbReference type="Proteomes" id="UP000694569"/>
    </source>
</evidence>